<reference evidence="3" key="1">
    <citation type="journal article" date="2014" name="Int. J. Syst. Evol. Microbiol.">
        <title>Complete genome sequence of Corynebacterium casei LMG S-19264T (=DSM 44701T), isolated from a smear-ripened cheese.</title>
        <authorList>
            <consortium name="US DOE Joint Genome Institute (JGI-PGF)"/>
            <person name="Walter F."/>
            <person name="Albersmeier A."/>
            <person name="Kalinowski J."/>
            <person name="Ruckert C."/>
        </authorList>
    </citation>
    <scope>NUCLEOTIDE SEQUENCE</scope>
    <source>
        <strain evidence="3">CGMCC 1.15254</strain>
    </source>
</reference>
<keyword evidence="3" id="KW-0808">Transferase</keyword>
<evidence type="ECO:0000313" key="3">
    <source>
        <dbReference type="EMBL" id="GGF58455.1"/>
    </source>
</evidence>
<dbReference type="AlphaFoldDB" id="A0A917BV18"/>
<dbReference type="Pfam" id="PF00534">
    <property type="entry name" value="Glycos_transf_1"/>
    <property type="match status" value="1"/>
</dbReference>
<reference evidence="3" key="2">
    <citation type="submission" date="2020-09" db="EMBL/GenBank/DDBJ databases">
        <authorList>
            <person name="Sun Q."/>
            <person name="Zhou Y."/>
        </authorList>
    </citation>
    <scope>NUCLEOTIDE SEQUENCE</scope>
    <source>
        <strain evidence="3">CGMCC 1.15254</strain>
    </source>
</reference>
<proteinExistence type="predicted"/>
<comment type="caution">
    <text evidence="3">The sequence shown here is derived from an EMBL/GenBank/DDBJ whole genome shotgun (WGS) entry which is preliminary data.</text>
</comment>
<evidence type="ECO:0000259" key="2">
    <source>
        <dbReference type="Pfam" id="PF13439"/>
    </source>
</evidence>
<organism evidence="3 4">
    <name type="scientific">Terasakiella brassicae</name>
    <dbReference type="NCBI Taxonomy" id="1634917"/>
    <lineage>
        <taxon>Bacteria</taxon>
        <taxon>Pseudomonadati</taxon>
        <taxon>Pseudomonadota</taxon>
        <taxon>Alphaproteobacteria</taxon>
        <taxon>Rhodospirillales</taxon>
        <taxon>Terasakiellaceae</taxon>
        <taxon>Terasakiella</taxon>
    </lineage>
</organism>
<dbReference type="InterPro" id="IPR028098">
    <property type="entry name" value="Glyco_trans_4-like_N"/>
</dbReference>
<dbReference type="GO" id="GO:0016757">
    <property type="term" value="F:glycosyltransferase activity"/>
    <property type="evidence" value="ECO:0007669"/>
    <property type="project" value="InterPro"/>
</dbReference>
<protein>
    <submittedName>
        <fullName evidence="3">Glycosyl transferase</fullName>
    </submittedName>
</protein>
<dbReference type="EMBL" id="BMHV01000005">
    <property type="protein sequence ID" value="GGF58455.1"/>
    <property type="molecule type" value="Genomic_DNA"/>
</dbReference>
<accession>A0A917BV18</accession>
<dbReference type="PANTHER" id="PTHR12526">
    <property type="entry name" value="GLYCOSYLTRANSFERASE"/>
    <property type="match status" value="1"/>
</dbReference>
<feature type="domain" description="Glycosyl transferase family 1" evidence="1">
    <location>
        <begin position="162"/>
        <end position="316"/>
    </location>
</feature>
<dbReference type="Gene3D" id="3.40.50.2000">
    <property type="entry name" value="Glycogen Phosphorylase B"/>
    <property type="match status" value="2"/>
</dbReference>
<dbReference type="CDD" id="cd03811">
    <property type="entry name" value="GT4_GT28_WabH-like"/>
    <property type="match status" value="1"/>
</dbReference>
<dbReference type="RefSeq" id="WP_188662324.1">
    <property type="nucleotide sequence ID" value="NZ_BMHV01000005.1"/>
</dbReference>
<evidence type="ECO:0000313" key="4">
    <source>
        <dbReference type="Proteomes" id="UP000632498"/>
    </source>
</evidence>
<feature type="domain" description="Glycosyltransferase subfamily 4-like N-terminal" evidence="2">
    <location>
        <begin position="12"/>
        <end position="151"/>
    </location>
</feature>
<keyword evidence="4" id="KW-1185">Reference proteome</keyword>
<dbReference type="InterPro" id="IPR001296">
    <property type="entry name" value="Glyco_trans_1"/>
</dbReference>
<name>A0A917BV18_9PROT</name>
<evidence type="ECO:0000259" key="1">
    <source>
        <dbReference type="Pfam" id="PF00534"/>
    </source>
</evidence>
<dbReference type="SUPFAM" id="SSF53756">
    <property type="entry name" value="UDP-Glycosyltransferase/glycogen phosphorylase"/>
    <property type="match status" value="1"/>
</dbReference>
<dbReference type="Pfam" id="PF13439">
    <property type="entry name" value="Glyco_transf_4"/>
    <property type="match status" value="1"/>
</dbReference>
<dbReference type="Proteomes" id="UP000632498">
    <property type="component" value="Unassembled WGS sequence"/>
</dbReference>
<dbReference type="PANTHER" id="PTHR12526:SF637">
    <property type="entry name" value="GLYCOSYLTRANSFERASE EPSF-RELATED"/>
    <property type="match status" value="1"/>
</dbReference>
<sequence>MRILQTMAGAEFGGAEVFFTRLAIALQKTNIEQRVIIRENAARARILREGGIDPVQLPFGGALDFKTGFGIKREIKKFQPDIVLSWMNRATKKTPAGKGKFVKVARLGGYYDLKYYRDCDHLVGNTQDIVDYLVKEGWPQDRAHYLPNFVVSEQAEPVSRMDLSTPEDAPLLLSLGRLHENKAFDTLLRAVARVPGVYLWLAGEGPLRRELELLAEELSIRPRVRFLGWREDTAALFAASDVYICPSRHEPLGNVVLEGWAQGRPVIAADSLGPGTLITHGQDGVLCPVDDAKAMGDAIKWVFSDQEFAHKLATNGWNTFQREFTEKVVVDKYLEFFEKITHPKD</sequence>
<gene>
    <name evidence="3" type="ORF">GCM10011332_10010</name>
</gene>